<evidence type="ECO:0000313" key="1">
    <source>
        <dbReference type="EMBL" id="QSQ09413.1"/>
    </source>
</evidence>
<evidence type="ECO:0000313" key="2">
    <source>
        <dbReference type="Proteomes" id="UP000662904"/>
    </source>
</evidence>
<keyword evidence="2" id="KW-1185">Reference proteome</keyword>
<accession>A0A8A0RMD8</accession>
<dbReference type="Proteomes" id="UP000662904">
    <property type="component" value="Chromosome"/>
</dbReference>
<protein>
    <submittedName>
        <fullName evidence="1">Uncharacterized protein</fullName>
    </submittedName>
</protein>
<gene>
    <name evidence="1" type="ORF">H0A61_01776</name>
</gene>
<reference evidence="1" key="1">
    <citation type="submission" date="2020-07" db="EMBL/GenBank/DDBJ databases">
        <title>Koleobacter methoxysyntrophicus gen. nov., sp. nov., a novel anaerobic bacterium isolated from deep subsurface oil field and proposal of Koleobacterales ord. nov. in the phylum Firmicutes.</title>
        <authorList>
            <person name="Sakamoto S."/>
            <person name="Tamaki H."/>
        </authorList>
    </citation>
    <scope>NUCLEOTIDE SEQUENCE</scope>
    <source>
        <strain evidence="1">NRmbB1</strain>
    </source>
</reference>
<dbReference type="KEGG" id="kme:H0A61_01776"/>
<name>A0A8A0RMD8_9FIRM</name>
<proteinExistence type="predicted"/>
<dbReference type="EMBL" id="CP059066">
    <property type="protein sequence ID" value="QSQ09413.1"/>
    <property type="molecule type" value="Genomic_DNA"/>
</dbReference>
<sequence>MGPMKPGNRPVIQAAVLIPTEFLILGDERNHNLFHEFGRGF</sequence>
<organism evidence="1 2">
    <name type="scientific">Koleobacter methoxysyntrophicus</name>
    <dbReference type="NCBI Taxonomy" id="2751313"/>
    <lineage>
        <taxon>Bacteria</taxon>
        <taxon>Bacillati</taxon>
        <taxon>Bacillota</taxon>
        <taxon>Clostridia</taxon>
        <taxon>Koleobacterales</taxon>
        <taxon>Koleobacteraceae</taxon>
        <taxon>Koleobacter</taxon>
    </lineage>
</organism>
<dbReference type="AlphaFoldDB" id="A0A8A0RMD8"/>